<dbReference type="PROSITE" id="PS50002">
    <property type="entry name" value="SH3"/>
    <property type="match status" value="1"/>
</dbReference>
<evidence type="ECO:0000313" key="11">
    <source>
        <dbReference type="Ensembl" id="ENSSMAP00000060130.1"/>
    </source>
</evidence>
<evidence type="ECO:0000256" key="5">
    <source>
        <dbReference type="PROSITE-ProRule" id="PRU00192"/>
    </source>
</evidence>
<dbReference type="Gene3D" id="2.30.30.40">
    <property type="entry name" value="SH3 Domains"/>
    <property type="match status" value="1"/>
</dbReference>
<evidence type="ECO:0000256" key="6">
    <source>
        <dbReference type="PROSITE-ProRule" id="PRU00983"/>
    </source>
</evidence>
<dbReference type="Pfam" id="PF00018">
    <property type="entry name" value="SH3_1"/>
    <property type="match status" value="1"/>
</dbReference>
<keyword evidence="8" id="KW-0472">Membrane</keyword>
<dbReference type="Gene3D" id="2.60.40.150">
    <property type="entry name" value="C2 domain"/>
    <property type="match status" value="1"/>
</dbReference>
<dbReference type="InterPro" id="IPR056372">
    <property type="entry name" value="TPR_DOCK"/>
</dbReference>
<dbReference type="FunFam" id="2.60.40.150:FF:000044">
    <property type="entry name" value="dedicator of cytokinesis protein 1"/>
    <property type="match status" value="1"/>
</dbReference>
<dbReference type="GeneTree" id="ENSGT00940000154974"/>
<dbReference type="Pfam" id="PF16172">
    <property type="entry name" value="DOCK_N"/>
    <property type="match status" value="2"/>
</dbReference>
<dbReference type="InterPro" id="IPR032376">
    <property type="entry name" value="DOCK_N"/>
</dbReference>
<dbReference type="AlphaFoldDB" id="A0A8D3DKS1"/>
<evidence type="ECO:0000259" key="9">
    <source>
        <dbReference type="PROSITE" id="PS50002"/>
    </source>
</evidence>
<evidence type="ECO:0000256" key="7">
    <source>
        <dbReference type="SAM" id="Coils"/>
    </source>
</evidence>
<dbReference type="GO" id="GO:0007520">
    <property type="term" value="P:myoblast fusion"/>
    <property type="evidence" value="ECO:0007669"/>
    <property type="project" value="TreeGrafter"/>
</dbReference>
<dbReference type="CDD" id="cd08694">
    <property type="entry name" value="C2_Dock-A"/>
    <property type="match status" value="1"/>
</dbReference>
<dbReference type="Proteomes" id="UP000694558">
    <property type="component" value="Chromosome 18"/>
</dbReference>
<dbReference type="GO" id="GO:0005886">
    <property type="term" value="C:plasma membrane"/>
    <property type="evidence" value="ECO:0007669"/>
    <property type="project" value="TreeGrafter"/>
</dbReference>
<reference evidence="11" key="2">
    <citation type="submission" date="2025-08" db="UniProtKB">
        <authorList>
            <consortium name="Ensembl"/>
        </authorList>
    </citation>
    <scope>IDENTIFICATION</scope>
</reference>
<protein>
    <submittedName>
        <fullName evidence="11">Dedicator of cytokinesis 1</fullName>
    </submittedName>
</protein>
<dbReference type="Pfam" id="PF14429">
    <property type="entry name" value="DOCK-C2"/>
    <property type="match status" value="1"/>
</dbReference>
<dbReference type="InterPro" id="IPR035892">
    <property type="entry name" value="C2_domain_sf"/>
</dbReference>
<dbReference type="Pfam" id="PF23554">
    <property type="entry name" value="TPR_DOCK"/>
    <property type="match status" value="3"/>
</dbReference>
<dbReference type="InterPro" id="IPR001452">
    <property type="entry name" value="SH3_domain"/>
</dbReference>
<comment type="similarity">
    <text evidence="6">Belongs to the DOCK family.</text>
</comment>
<dbReference type="SMART" id="SM00326">
    <property type="entry name" value="SH3"/>
    <property type="match status" value="1"/>
</dbReference>
<dbReference type="Gene3D" id="1.20.1270.350">
    <property type="entry name" value="Dedicator of cytokinesis N-terminal subdomain"/>
    <property type="match status" value="1"/>
</dbReference>
<dbReference type="FunFam" id="2.30.30.40:FF:000057">
    <property type="entry name" value="Dedicator of cytokinesis protein 4"/>
    <property type="match status" value="1"/>
</dbReference>
<feature type="transmembrane region" description="Helical" evidence="8">
    <location>
        <begin position="803"/>
        <end position="825"/>
    </location>
</feature>
<comment type="subcellular location">
    <subcellularLocation>
        <location evidence="1">Cytoplasm</location>
    </subcellularLocation>
</comment>
<dbReference type="FunFam" id="1.20.1270.350:FF:000001">
    <property type="entry name" value="dedicator of cytokinesis protein 4"/>
    <property type="match status" value="1"/>
</dbReference>
<keyword evidence="4" id="KW-0597">Phosphoprotein</keyword>
<feature type="domain" description="C2 DOCK-type" evidence="10">
    <location>
        <begin position="416"/>
        <end position="600"/>
    </location>
</feature>
<reference evidence="11" key="1">
    <citation type="submission" date="2023-05" db="EMBL/GenBank/DDBJ databases">
        <title>High-quality long-read genome of Scophthalmus maximus.</title>
        <authorList>
            <person name="Lien S."/>
            <person name="Martinez P."/>
        </authorList>
    </citation>
    <scope>NUCLEOTIDE SEQUENCE [LARGE SCALE GENOMIC DNA]</scope>
</reference>
<dbReference type="PANTHER" id="PTHR45653">
    <property type="entry name" value="DEDICATOR OF CYTOKINESIS"/>
    <property type="match status" value="1"/>
</dbReference>
<dbReference type="GO" id="GO:0005737">
    <property type="term" value="C:cytoplasm"/>
    <property type="evidence" value="ECO:0007669"/>
    <property type="project" value="UniProtKB-SubCell"/>
</dbReference>
<organism evidence="11 12">
    <name type="scientific">Scophthalmus maximus</name>
    <name type="common">Turbot</name>
    <name type="synonym">Psetta maxima</name>
    <dbReference type="NCBI Taxonomy" id="52904"/>
    <lineage>
        <taxon>Eukaryota</taxon>
        <taxon>Metazoa</taxon>
        <taxon>Chordata</taxon>
        <taxon>Craniata</taxon>
        <taxon>Vertebrata</taxon>
        <taxon>Euteleostomi</taxon>
        <taxon>Actinopterygii</taxon>
        <taxon>Neopterygii</taxon>
        <taxon>Teleostei</taxon>
        <taxon>Neoteleostei</taxon>
        <taxon>Acanthomorphata</taxon>
        <taxon>Carangaria</taxon>
        <taxon>Pleuronectiformes</taxon>
        <taxon>Pleuronectoidei</taxon>
        <taxon>Scophthalmidae</taxon>
        <taxon>Scophthalmus</taxon>
    </lineage>
</organism>
<keyword evidence="8" id="KW-1133">Transmembrane helix</keyword>
<dbReference type="InterPro" id="IPR047026">
    <property type="entry name" value="DOCK1_C2"/>
</dbReference>
<dbReference type="GO" id="GO:0007264">
    <property type="term" value="P:small GTPase-mediated signal transduction"/>
    <property type="evidence" value="ECO:0007669"/>
    <property type="project" value="InterPro"/>
</dbReference>
<accession>A0A8D3DKS1</accession>
<dbReference type="InterPro" id="IPR027007">
    <property type="entry name" value="C2_DOCK-type_domain"/>
</dbReference>
<gene>
    <name evidence="11" type="primary">DOCK1</name>
</gene>
<evidence type="ECO:0000256" key="4">
    <source>
        <dbReference type="ARBA" id="ARBA00022553"/>
    </source>
</evidence>
<dbReference type="SUPFAM" id="SSF50044">
    <property type="entry name" value="SH3-domain"/>
    <property type="match status" value="1"/>
</dbReference>
<evidence type="ECO:0000256" key="8">
    <source>
        <dbReference type="SAM" id="Phobius"/>
    </source>
</evidence>
<name>A0A8D3DKS1_SCOMX</name>
<sequence length="1090" mass="126390">MTRWVPTKKEKYGVAIYNYDARGEEELSLQIGDTVHILETYEDWYRGHRLRRKSKKGIFPACYIHLKEATVEGSGQKETVIPTELPLVQEVTTTLREWASIWRDLYVVSKPREMFNSVRDMIYDLIEWRSQILSGTLPQDELTELKQRVTSKIDYGNKYLDLDLVVRDKDGNILDPEITSTVSLFRAHEAASKQIEDRIQEEKSQKQNIDLSRQAKFASTPSFALFVTLKNVVCKIGEDAEVLMSLYDPVDSKFISENYLVKWSSSGLVKDIDQLHNLRAVFTDLGSEDLKREKISFVCQIVRVGRMELRDNNTKKLTSGLRRPFGVAGKADHTELNISRFSPRVAGENDFLQTVINKVITAKEVNHKGQGLWVTLKLLPGDIHQIRKDFPHLVDRSTAVARKMGFPEIIMPGDVRNDIYLTLVQGDFDKGSKTAHKNVEVTMSVYDEDGKKLENVIFPGAGDEGINEYKSVIYYQVKQPRWFETIKVAIPIEDVNRSHLRFTFRHRSSQDSKDKSEKIFALSFVKLMRYDGTTLRDGEHDLIVYKAEAKKMEDSSLYLNLPATKLELEEKGYSTTGKNTHNLGNCTISKDSFQIATLVCSTKLTQNVDLLGLLKWRSNTSLLQQNLCQLMKVEGGEVVKFLQDTLDALFNIMMENSDSDTFDTLVFDALVFIIGLIADRKFQHFNPVLETYIRKHFSATLAYMKLTKVLKNYVDNAEKLTEQLLKAMKALEYIFKFIVRSRVLFNQYVLDAHTDNMHMIQINIYIYIKKTKIKEHPARKPLTRCVRLHLQCVESICLLLPRAIYHLLLMLSGLVNVCVCLFAAVPADCREILLPLMTEQLKFHLEKREEPRACCQLLSDILEVLYRKDVVRLILFQIALILKLGRITVFILKTFSLLQDFLMETFIMFKDLIGKNVYPSDWVIMNMMQNKVFLRAINQYAAVLNKKFLDQTNFELQLWNNYFHLAVAFLTQESLQLENFSSDKRAKIFHKYQDMRRQIGFEIRDMWYNLGPHKIKFIPEMVGPILEMTLVPEIELRKATIPIFFDMMQCEFHFTCVTFQRFENEIITKLDHEVEGGRGDEQYKVLFQKM</sequence>
<dbReference type="Ensembl" id="ENSSMAT00000046515.1">
    <property type="protein sequence ID" value="ENSSMAP00000060130.1"/>
    <property type="gene ID" value="ENSSMAG00000003179.2"/>
</dbReference>
<dbReference type="InterPro" id="IPR036028">
    <property type="entry name" value="SH3-like_dom_sf"/>
</dbReference>
<keyword evidence="7" id="KW-0175">Coiled coil</keyword>
<dbReference type="PROSITE" id="PS51650">
    <property type="entry name" value="C2_DOCK"/>
    <property type="match status" value="1"/>
</dbReference>
<feature type="transmembrane region" description="Helical" evidence="8">
    <location>
        <begin position="873"/>
        <end position="892"/>
    </location>
</feature>
<keyword evidence="8" id="KW-0812">Transmembrane</keyword>
<dbReference type="GO" id="GO:0016477">
    <property type="term" value="P:cell migration"/>
    <property type="evidence" value="ECO:0007669"/>
    <property type="project" value="TreeGrafter"/>
</dbReference>
<evidence type="ECO:0000259" key="10">
    <source>
        <dbReference type="PROSITE" id="PS51650"/>
    </source>
</evidence>
<evidence type="ECO:0000313" key="12">
    <source>
        <dbReference type="Proteomes" id="UP000694558"/>
    </source>
</evidence>
<dbReference type="InterPro" id="IPR047025">
    <property type="entry name" value="DOCK1_5_SH3"/>
</dbReference>
<dbReference type="InterPro" id="IPR042455">
    <property type="entry name" value="DOCK_N_sub1"/>
</dbReference>
<feature type="domain" description="SH3" evidence="9">
    <location>
        <begin position="8"/>
        <end position="69"/>
    </location>
</feature>
<evidence type="ECO:0000256" key="3">
    <source>
        <dbReference type="ARBA" id="ARBA00022490"/>
    </source>
</evidence>
<dbReference type="GO" id="GO:0031267">
    <property type="term" value="F:small GTPase binding"/>
    <property type="evidence" value="ECO:0007669"/>
    <property type="project" value="TreeGrafter"/>
</dbReference>
<evidence type="ECO:0000256" key="1">
    <source>
        <dbReference type="ARBA" id="ARBA00004496"/>
    </source>
</evidence>
<feature type="coiled-coil region" evidence="7">
    <location>
        <begin position="703"/>
        <end position="730"/>
    </location>
</feature>
<keyword evidence="3" id="KW-0963">Cytoplasm</keyword>
<dbReference type="GO" id="GO:0005085">
    <property type="term" value="F:guanyl-nucleotide exchange factor activity"/>
    <property type="evidence" value="ECO:0007669"/>
    <property type="project" value="InterPro"/>
</dbReference>
<evidence type="ECO:0000256" key="2">
    <source>
        <dbReference type="ARBA" id="ARBA00022443"/>
    </source>
</evidence>
<dbReference type="InterPro" id="IPR026791">
    <property type="entry name" value="DOCK"/>
</dbReference>
<keyword evidence="2 5" id="KW-0728">SH3 domain</keyword>
<proteinExistence type="inferred from homology"/>
<dbReference type="CDD" id="cd12051">
    <property type="entry name" value="SH3_DOCK1_5_A"/>
    <property type="match status" value="1"/>
</dbReference>
<dbReference type="PANTHER" id="PTHR45653:SF1">
    <property type="entry name" value="DEDICATOR OF CYTOKINESIS PROTEIN 1"/>
    <property type="match status" value="1"/>
</dbReference>